<dbReference type="Pfam" id="PF01612">
    <property type="entry name" value="DNA_pol_A_exo1"/>
    <property type="match status" value="1"/>
</dbReference>
<dbReference type="STRING" id="29172.A0A0D8Y5E1"/>
<reference evidence="3" key="2">
    <citation type="journal article" date="2016" name="Sci. Rep.">
        <title>Dictyocaulus viviparus genome, variome and transcriptome elucidate lungworm biology and support future intervention.</title>
        <authorList>
            <person name="McNulty S.N."/>
            <person name="Strube C."/>
            <person name="Rosa B.A."/>
            <person name="Martin J.C."/>
            <person name="Tyagi R."/>
            <person name="Choi Y.J."/>
            <person name="Wang Q."/>
            <person name="Hallsworth Pepin K."/>
            <person name="Zhang X."/>
            <person name="Ozersky P."/>
            <person name="Wilson R.K."/>
            <person name="Sternberg P.W."/>
            <person name="Gasser R.B."/>
            <person name="Mitreva M."/>
        </authorList>
    </citation>
    <scope>NUCLEOTIDE SEQUENCE [LARGE SCALE GENOMIC DNA]</scope>
    <source>
        <strain evidence="3">HannoverDv2000</strain>
    </source>
</reference>
<sequence>MDITEEQAEVILSNLCKLYKVEQGELNTSRSRVNSSGCPMRVKCLPLAKRIFDPIPHEKVPAVYLALFDCLPKYVSVHGSKIDVKNDYYKQSFTVEELLVIVPYQLPHSVKTSKSRNAGNANNKKSAAITRGSVRVHLKIEHSIQLIRHFLPIKLPVETKIWKQIRYILVPTGNCEKIRLLGPEVAKAYADGTISFAALTFMMKDEILSQFIDEPEAILHALYLGPLGAATVEMFASGRSANFRKKCRAVLNEAVAAMKSSENFMASIPPRLSDSNPELSTYLDFRHNTQNLIRDLRGESSTDGTIPIGWACAALKKFARKTYIEKTWKEENLYELIWTIMSQRPHLKNYICNLLEKDFHDYGAARFWRSMQPAVMRRTSIRSRNETFCDPLLPTEDFLNFTAEVKSITFVRTTGDLRILTKDLNQLKNGNLPVQLIVGLDAEWSAYVAKSRATILQMSLRDRIFIIDLDNRAELPENELREFFEMLFLDKAILKLGFQFNEDLTQLRAAVPRCRALFVPENVICVGKLFAELLERTEKLEDCEAILSEVLPPTAMHVESEQMEMDGDSTDIENQQQESIFQRTVNRGLSYVCERVLGRPLDKTEQCSVWDRRPLRSSQACE</sequence>
<dbReference type="Proteomes" id="UP000053766">
    <property type="component" value="Unassembled WGS sequence"/>
</dbReference>
<gene>
    <name evidence="2" type="ORF">DICVIV_02421</name>
</gene>
<dbReference type="GO" id="GO:0006139">
    <property type="term" value="P:nucleobase-containing compound metabolic process"/>
    <property type="evidence" value="ECO:0007669"/>
    <property type="project" value="InterPro"/>
</dbReference>
<protein>
    <recommendedName>
        <fullName evidence="1">3'-5' exonuclease domain-containing protein</fullName>
    </recommendedName>
</protein>
<feature type="domain" description="3'-5' exonuclease" evidence="1">
    <location>
        <begin position="419"/>
        <end position="619"/>
    </location>
</feature>
<dbReference type="AlphaFoldDB" id="A0A0D8Y5E1"/>
<dbReference type="InterPro" id="IPR012337">
    <property type="entry name" value="RNaseH-like_sf"/>
</dbReference>
<dbReference type="OrthoDB" id="18193at2759"/>
<dbReference type="PANTHER" id="PTHR47765:SF3">
    <property type="entry name" value="3'-5' EXONUCLEASE DOMAIN-CONTAINING PROTEIN"/>
    <property type="match status" value="1"/>
</dbReference>
<dbReference type="Gene3D" id="3.30.420.10">
    <property type="entry name" value="Ribonuclease H-like superfamily/Ribonuclease H"/>
    <property type="match status" value="1"/>
</dbReference>
<dbReference type="InterPro" id="IPR002562">
    <property type="entry name" value="3'-5'_exonuclease_dom"/>
</dbReference>
<reference evidence="2 3" key="1">
    <citation type="submission" date="2013-11" db="EMBL/GenBank/DDBJ databases">
        <title>Draft genome of the bovine lungworm Dictyocaulus viviparus.</title>
        <authorList>
            <person name="Mitreva M."/>
        </authorList>
    </citation>
    <scope>NUCLEOTIDE SEQUENCE [LARGE SCALE GENOMIC DNA]</scope>
    <source>
        <strain evidence="2 3">HannoverDv2000</strain>
    </source>
</reference>
<dbReference type="EMBL" id="KN716184">
    <property type="protein sequence ID" value="KJH51407.1"/>
    <property type="molecule type" value="Genomic_DNA"/>
</dbReference>
<dbReference type="SUPFAM" id="SSF53098">
    <property type="entry name" value="Ribonuclease H-like"/>
    <property type="match status" value="1"/>
</dbReference>
<dbReference type="PANTHER" id="PTHR47765">
    <property type="entry name" value="3'-5' EXONUCLEASE DOMAIN-CONTAINING PROTEIN"/>
    <property type="match status" value="1"/>
</dbReference>
<organism evidence="2 3">
    <name type="scientific">Dictyocaulus viviparus</name>
    <name type="common">Bovine lungworm</name>
    <dbReference type="NCBI Taxonomy" id="29172"/>
    <lineage>
        <taxon>Eukaryota</taxon>
        <taxon>Metazoa</taxon>
        <taxon>Ecdysozoa</taxon>
        <taxon>Nematoda</taxon>
        <taxon>Chromadorea</taxon>
        <taxon>Rhabditida</taxon>
        <taxon>Rhabditina</taxon>
        <taxon>Rhabditomorpha</taxon>
        <taxon>Strongyloidea</taxon>
        <taxon>Metastrongylidae</taxon>
        <taxon>Dictyocaulus</taxon>
    </lineage>
</organism>
<dbReference type="InterPro" id="IPR036397">
    <property type="entry name" value="RNaseH_sf"/>
</dbReference>
<evidence type="ECO:0000313" key="3">
    <source>
        <dbReference type="Proteomes" id="UP000053766"/>
    </source>
</evidence>
<evidence type="ECO:0000259" key="1">
    <source>
        <dbReference type="Pfam" id="PF01612"/>
    </source>
</evidence>
<dbReference type="GO" id="GO:0003676">
    <property type="term" value="F:nucleic acid binding"/>
    <property type="evidence" value="ECO:0007669"/>
    <property type="project" value="InterPro"/>
</dbReference>
<dbReference type="InterPro" id="IPR052408">
    <property type="entry name" value="Exonuclease_MUT-7-like"/>
</dbReference>
<dbReference type="GO" id="GO:0008408">
    <property type="term" value="F:3'-5' exonuclease activity"/>
    <property type="evidence" value="ECO:0007669"/>
    <property type="project" value="InterPro"/>
</dbReference>
<accession>A0A0D8Y5E1</accession>
<name>A0A0D8Y5E1_DICVI</name>
<evidence type="ECO:0000313" key="2">
    <source>
        <dbReference type="EMBL" id="KJH51407.1"/>
    </source>
</evidence>
<proteinExistence type="predicted"/>
<keyword evidence="3" id="KW-1185">Reference proteome</keyword>